<dbReference type="InterPro" id="IPR014718">
    <property type="entry name" value="GH-type_carb-bd"/>
</dbReference>
<comment type="catalytic activity">
    <reaction evidence="5">
        <text>alpha-D-glucose = beta-D-glucose</text>
        <dbReference type="Rhea" id="RHEA:10264"/>
        <dbReference type="ChEBI" id="CHEBI:15903"/>
        <dbReference type="ChEBI" id="CHEBI:17925"/>
        <dbReference type="EC" id="5.1.3.3"/>
    </reaction>
</comment>
<dbReference type="Pfam" id="PF01263">
    <property type="entry name" value="Aldose_epim"/>
    <property type="match status" value="1"/>
</dbReference>
<dbReference type="NCBIfam" id="NF008277">
    <property type="entry name" value="PRK11055.1"/>
    <property type="match status" value="1"/>
</dbReference>
<keyword evidence="4 5" id="KW-0119">Carbohydrate metabolism</keyword>
<dbReference type="SUPFAM" id="SSF74650">
    <property type="entry name" value="Galactose mutarotase-like"/>
    <property type="match status" value="1"/>
</dbReference>
<comment type="pathway">
    <text evidence="1 5">Carbohydrate metabolism; hexose metabolism.</text>
</comment>
<evidence type="ECO:0000256" key="2">
    <source>
        <dbReference type="ARBA" id="ARBA00006206"/>
    </source>
</evidence>
<proteinExistence type="inferred from homology"/>
<protein>
    <recommendedName>
        <fullName evidence="5">Aldose 1-epimerase</fullName>
        <ecNumber evidence="5">5.1.3.3</ecNumber>
    </recommendedName>
</protein>
<dbReference type="RefSeq" id="WP_066400028.1">
    <property type="nucleotide sequence ID" value="NZ_JAGIKZ010000010.1"/>
</dbReference>
<keyword evidence="3 5" id="KW-0413">Isomerase</keyword>
<dbReference type="PIRSF" id="PIRSF005096">
    <property type="entry name" value="GALM"/>
    <property type="match status" value="1"/>
</dbReference>
<evidence type="ECO:0000256" key="4">
    <source>
        <dbReference type="ARBA" id="ARBA00023277"/>
    </source>
</evidence>
<dbReference type="InterPro" id="IPR011013">
    <property type="entry name" value="Gal_mutarotase_sf_dom"/>
</dbReference>
<dbReference type="EC" id="5.1.3.3" evidence="5"/>
<comment type="similarity">
    <text evidence="2 5">Belongs to the aldose epimerase family.</text>
</comment>
<organism evidence="6 7">
    <name type="scientific">Cytobacillus eiseniae</name>
    <dbReference type="NCBI Taxonomy" id="762947"/>
    <lineage>
        <taxon>Bacteria</taxon>
        <taxon>Bacillati</taxon>
        <taxon>Bacillota</taxon>
        <taxon>Bacilli</taxon>
        <taxon>Bacillales</taxon>
        <taxon>Bacillaceae</taxon>
        <taxon>Cytobacillus</taxon>
    </lineage>
</organism>
<evidence type="ECO:0000256" key="1">
    <source>
        <dbReference type="ARBA" id="ARBA00005028"/>
    </source>
</evidence>
<evidence type="ECO:0000313" key="7">
    <source>
        <dbReference type="Proteomes" id="UP001519293"/>
    </source>
</evidence>
<dbReference type="InterPro" id="IPR015443">
    <property type="entry name" value="Aldose_1-epimerase"/>
</dbReference>
<dbReference type="Proteomes" id="UP001519293">
    <property type="component" value="Unassembled WGS sequence"/>
</dbReference>
<dbReference type="InterPro" id="IPR047215">
    <property type="entry name" value="Galactose_mutarotase-like"/>
</dbReference>
<evidence type="ECO:0000256" key="3">
    <source>
        <dbReference type="ARBA" id="ARBA00023235"/>
    </source>
</evidence>
<dbReference type="CDD" id="cd09019">
    <property type="entry name" value="galactose_mutarotase_like"/>
    <property type="match status" value="1"/>
</dbReference>
<name>A0ABS4RF42_9BACI</name>
<dbReference type="Gene3D" id="2.70.98.10">
    <property type="match status" value="1"/>
</dbReference>
<evidence type="ECO:0000313" key="6">
    <source>
        <dbReference type="EMBL" id="MBP2241528.1"/>
    </source>
</evidence>
<gene>
    <name evidence="6" type="ORF">J2Z40_002091</name>
</gene>
<dbReference type="PANTHER" id="PTHR10091:SF0">
    <property type="entry name" value="GALACTOSE MUTAROTASE"/>
    <property type="match status" value="1"/>
</dbReference>
<comment type="caution">
    <text evidence="6">The sequence shown here is derived from an EMBL/GenBank/DDBJ whole genome shotgun (WGS) entry which is preliminary data.</text>
</comment>
<accession>A0ABS4RF42</accession>
<dbReference type="GO" id="GO:0004034">
    <property type="term" value="F:aldose 1-epimerase activity"/>
    <property type="evidence" value="ECO:0007669"/>
    <property type="project" value="UniProtKB-EC"/>
</dbReference>
<dbReference type="InterPro" id="IPR008183">
    <property type="entry name" value="Aldose_1/G6P_1-epimerase"/>
</dbReference>
<reference evidence="6 7" key="1">
    <citation type="submission" date="2021-03" db="EMBL/GenBank/DDBJ databases">
        <title>Genomic Encyclopedia of Type Strains, Phase IV (KMG-IV): sequencing the most valuable type-strain genomes for metagenomic binning, comparative biology and taxonomic classification.</title>
        <authorList>
            <person name="Goeker M."/>
        </authorList>
    </citation>
    <scope>NUCLEOTIDE SEQUENCE [LARGE SCALE GENOMIC DNA]</scope>
    <source>
        <strain evidence="6 7">DSM 26675</strain>
    </source>
</reference>
<keyword evidence="7" id="KW-1185">Reference proteome</keyword>
<dbReference type="EMBL" id="JAGIKZ010000010">
    <property type="protein sequence ID" value="MBP2241528.1"/>
    <property type="molecule type" value="Genomic_DNA"/>
</dbReference>
<dbReference type="PANTHER" id="PTHR10091">
    <property type="entry name" value="ALDOSE-1-EPIMERASE"/>
    <property type="match status" value="1"/>
</dbReference>
<evidence type="ECO:0000256" key="5">
    <source>
        <dbReference type="PIRNR" id="PIRNR005096"/>
    </source>
</evidence>
<sequence>MKVMKESFGQIGDQPVYLFTIINECGVKVKSINYGCIITEIIVPDRDGQFENVVLGHDSLDDYLNDTNFLGAVVGRVGGRIKGGSFELDGKMYTLAQNDSVNHLHGGIKGFDKVVWEAEVIEDGICFKYESKDGEEGYPGNLLLEVTYTLNNENELSIHYRAHSDQKTLLTVTNHSYFNLSGNVKRDVLKHTLTLKSDRFLELDDEFIPTGYLAKVDHTPFDFREERMIETGVHSEHPQNVLVGNGYDHPFILSTNHENEMVLKDAESGRILIVETDEPAVVVYSGNSLQSEKGFQGVPASKYLGICLETQGLPDAIHHADFPSIILDKGQLYSSVTKYKFGWEEM</sequence>